<feature type="signal peptide" evidence="1">
    <location>
        <begin position="1"/>
        <end position="23"/>
    </location>
</feature>
<organism evidence="2 3">
    <name type="scientific">Comamonas resistens</name>
    <dbReference type="NCBI Taxonomy" id="3046670"/>
    <lineage>
        <taxon>Bacteria</taxon>
        <taxon>Pseudomonadati</taxon>
        <taxon>Pseudomonadota</taxon>
        <taxon>Betaproteobacteria</taxon>
        <taxon>Burkholderiales</taxon>
        <taxon>Comamonadaceae</taxon>
        <taxon>Comamonas</taxon>
    </lineage>
</organism>
<protein>
    <recommendedName>
        <fullName evidence="4">Virulence factor</fullName>
    </recommendedName>
</protein>
<proteinExistence type="predicted"/>
<accession>A0ABY8T0A1</accession>
<dbReference type="RefSeq" id="WP_283488988.1">
    <property type="nucleotide sequence ID" value="NZ_CP125947.1"/>
</dbReference>
<evidence type="ECO:0000313" key="2">
    <source>
        <dbReference type="EMBL" id="WHS67976.1"/>
    </source>
</evidence>
<name>A0ABY8T0A1_9BURK</name>
<reference evidence="2 3" key="1">
    <citation type="submission" date="2023-05" db="EMBL/GenBank/DDBJ databases">
        <authorList>
            <person name="Yin Y."/>
            <person name="Lu Z."/>
        </authorList>
    </citation>
    <scope>NUCLEOTIDE SEQUENCE [LARGE SCALE GENOMIC DNA]</scope>
    <source>
        <strain evidence="2 3">ZM22</strain>
    </source>
</reference>
<feature type="chain" id="PRO_5046801793" description="Virulence factor" evidence="1">
    <location>
        <begin position="24"/>
        <end position="108"/>
    </location>
</feature>
<keyword evidence="1" id="KW-0732">Signal</keyword>
<sequence length="108" mass="11365">MTKILATGAVAVAGLMVGMAAQAHGGVSLSIGVGVPGVVVGAPAPVYMPPPPVYVAPPRPVYYAPPAPVYYEPRPIYRPVPVYVTPGYGYYGGGPRWHGHRHGHGHRW</sequence>
<dbReference type="EMBL" id="CP125947">
    <property type="protein sequence ID" value="WHS67976.1"/>
    <property type="molecule type" value="Genomic_DNA"/>
</dbReference>
<evidence type="ECO:0000313" key="3">
    <source>
        <dbReference type="Proteomes" id="UP001240697"/>
    </source>
</evidence>
<gene>
    <name evidence="2" type="ORF">QMY55_16255</name>
</gene>
<dbReference type="Proteomes" id="UP001240697">
    <property type="component" value="Chromosome"/>
</dbReference>
<keyword evidence="3" id="KW-1185">Reference proteome</keyword>
<evidence type="ECO:0008006" key="4">
    <source>
        <dbReference type="Google" id="ProtNLM"/>
    </source>
</evidence>
<evidence type="ECO:0000256" key="1">
    <source>
        <dbReference type="SAM" id="SignalP"/>
    </source>
</evidence>